<evidence type="ECO:0000313" key="2">
    <source>
        <dbReference type="Proteomes" id="UP000193642"/>
    </source>
</evidence>
<name>A0A1Y2BPS6_9FUNG</name>
<dbReference type="EMBL" id="MCGO01000054">
    <property type="protein sequence ID" value="ORY36754.1"/>
    <property type="molecule type" value="Genomic_DNA"/>
</dbReference>
<proteinExistence type="predicted"/>
<dbReference type="Gene3D" id="1.10.150.50">
    <property type="entry name" value="Transcription Factor, Ets-1"/>
    <property type="match status" value="1"/>
</dbReference>
<reference evidence="1 2" key="1">
    <citation type="submission" date="2016-07" db="EMBL/GenBank/DDBJ databases">
        <title>Pervasive Adenine N6-methylation of Active Genes in Fungi.</title>
        <authorList>
            <consortium name="DOE Joint Genome Institute"/>
            <person name="Mondo S.J."/>
            <person name="Dannebaum R.O."/>
            <person name="Kuo R.C."/>
            <person name="Labutti K."/>
            <person name="Haridas S."/>
            <person name="Kuo A."/>
            <person name="Salamov A."/>
            <person name="Ahrendt S.R."/>
            <person name="Lipzen A."/>
            <person name="Sullivan W."/>
            <person name="Andreopoulos W.B."/>
            <person name="Clum A."/>
            <person name="Lindquist E."/>
            <person name="Daum C."/>
            <person name="Ramamoorthy G.K."/>
            <person name="Gryganskyi A."/>
            <person name="Culley D."/>
            <person name="Magnuson J.K."/>
            <person name="James T.Y."/>
            <person name="O'Malley M.A."/>
            <person name="Stajich J.E."/>
            <person name="Spatafora J.W."/>
            <person name="Visel A."/>
            <person name="Grigoriev I.V."/>
        </authorList>
    </citation>
    <scope>NUCLEOTIDE SEQUENCE [LARGE SCALE GENOMIC DNA]</scope>
    <source>
        <strain evidence="1 2">JEL800</strain>
    </source>
</reference>
<comment type="caution">
    <text evidence="1">The sequence shown here is derived from an EMBL/GenBank/DDBJ whole genome shotgun (WGS) entry which is preliminary data.</text>
</comment>
<dbReference type="AlphaFoldDB" id="A0A1Y2BPS6"/>
<evidence type="ECO:0008006" key="3">
    <source>
        <dbReference type="Google" id="ProtNLM"/>
    </source>
</evidence>
<keyword evidence="2" id="KW-1185">Reference proteome</keyword>
<accession>A0A1Y2BPS6</accession>
<protein>
    <recommendedName>
        <fullName evidence="3">SAM domain-containing protein</fullName>
    </recommendedName>
</protein>
<dbReference type="OrthoDB" id="2158305at2759"/>
<dbReference type="Proteomes" id="UP000193642">
    <property type="component" value="Unassembled WGS sequence"/>
</dbReference>
<dbReference type="InterPro" id="IPR013761">
    <property type="entry name" value="SAM/pointed_sf"/>
</dbReference>
<evidence type="ECO:0000313" key="1">
    <source>
        <dbReference type="EMBL" id="ORY36754.1"/>
    </source>
</evidence>
<organism evidence="1 2">
    <name type="scientific">Rhizoclosmatium globosum</name>
    <dbReference type="NCBI Taxonomy" id="329046"/>
    <lineage>
        <taxon>Eukaryota</taxon>
        <taxon>Fungi</taxon>
        <taxon>Fungi incertae sedis</taxon>
        <taxon>Chytridiomycota</taxon>
        <taxon>Chytridiomycota incertae sedis</taxon>
        <taxon>Chytridiomycetes</taxon>
        <taxon>Chytridiales</taxon>
        <taxon>Chytriomycetaceae</taxon>
        <taxon>Rhizoclosmatium</taxon>
    </lineage>
</organism>
<gene>
    <name evidence="1" type="ORF">BCR33DRAFT_742692</name>
</gene>
<sequence>MFDAMNSVSQLPLQTSGLSKKITEAAEESRETLQMAWFGDLQLPALPSQWSVQQVKAWAAKNEATPIILQLIESEQIDGRTFLMSTVDDFTFPTMGHRIRFRNALESLKVINERGLRSADEPAAPPEYEI</sequence>
<dbReference type="SUPFAM" id="SSF47769">
    <property type="entry name" value="SAM/Pointed domain"/>
    <property type="match status" value="1"/>
</dbReference>